<dbReference type="RefSeq" id="WP_147168391.1">
    <property type="nucleotide sequence ID" value="NZ_VOOR01000033.1"/>
</dbReference>
<dbReference type="EMBL" id="VOOR01000033">
    <property type="protein sequence ID" value="TXB62263.1"/>
    <property type="molecule type" value="Genomic_DNA"/>
</dbReference>
<dbReference type="OrthoDB" id="271465at2"/>
<dbReference type="Pfam" id="PF03929">
    <property type="entry name" value="PepSY_TM"/>
    <property type="match status" value="1"/>
</dbReference>
<keyword evidence="1" id="KW-0812">Transmembrane</keyword>
<organism evidence="2 3">
    <name type="scientific">Phaeodactylibacter luteus</name>
    <dbReference type="NCBI Taxonomy" id="1564516"/>
    <lineage>
        <taxon>Bacteria</taxon>
        <taxon>Pseudomonadati</taxon>
        <taxon>Bacteroidota</taxon>
        <taxon>Saprospiria</taxon>
        <taxon>Saprospirales</taxon>
        <taxon>Haliscomenobacteraceae</taxon>
        <taxon>Phaeodactylibacter</taxon>
    </lineage>
</organism>
<proteinExistence type="predicted"/>
<protein>
    <submittedName>
        <fullName evidence="2">PepSY domain-containing protein</fullName>
    </submittedName>
</protein>
<accession>A0A5C6RJG7</accession>
<dbReference type="Proteomes" id="UP000321580">
    <property type="component" value="Unassembled WGS sequence"/>
</dbReference>
<reference evidence="2 3" key="1">
    <citation type="submission" date="2019-08" db="EMBL/GenBank/DDBJ databases">
        <title>Genome of Phaeodactylibacter luteus.</title>
        <authorList>
            <person name="Bowman J.P."/>
        </authorList>
    </citation>
    <scope>NUCLEOTIDE SEQUENCE [LARGE SCALE GENOMIC DNA]</scope>
    <source>
        <strain evidence="2 3">KCTC 42180</strain>
    </source>
</reference>
<name>A0A5C6RJG7_9BACT</name>
<keyword evidence="3" id="KW-1185">Reference proteome</keyword>
<dbReference type="AlphaFoldDB" id="A0A5C6RJG7"/>
<feature type="transmembrane region" description="Helical" evidence="1">
    <location>
        <begin position="21"/>
        <end position="40"/>
    </location>
</feature>
<comment type="caution">
    <text evidence="2">The sequence shown here is derived from an EMBL/GenBank/DDBJ whole genome shotgun (WGS) entry which is preliminary data.</text>
</comment>
<evidence type="ECO:0000313" key="2">
    <source>
        <dbReference type="EMBL" id="TXB62263.1"/>
    </source>
</evidence>
<evidence type="ECO:0000313" key="3">
    <source>
        <dbReference type="Proteomes" id="UP000321580"/>
    </source>
</evidence>
<evidence type="ECO:0000256" key="1">
    <source>
        <dbReference type="SAM" id="Phobius"/>
    </source>
</evidence>
<keyword evidence="1" id="KW-0472">Membrane</keyword>
<gene>
    <name evidence="2" type="ORF">FRY97_15085</name>
</gene>
<keyword evidence="1" id="KW-1133">Transmembrane helix</keyword>
<sequence length="188" mass="21064">MDTKQQTQLLRTFRTAHRLTGAALFAFFFLIAATGLFLGWKKHSNGLILPNTQKGTDTELANWLPMHELSRRALAAMDAHEPQQAPHTLDRIDVRPGKGIVKVKFEENHYGVQVDGATGEVLQIAVRHSDWLEALHDGSIIEGPLGIGGGYFKLFYTTVLGGALLLFTITGFWLWYGPKVLRKAKRRR</sequence>
<feature type="transmembrane region" description="Helical" evidence="1">
    <location>
        <begin position="154"/>
        <end position="176"/>
    </location>
</feature>
<dbReference type="InterPro" id="IPR005625">
    <property type="entry name" value="PepSY-ass_TM"/>
</dbReference>